<dbReference type="InterPro" id="IPR011862">
    <property type="entry name" value="Phos-bd"/>
</dbReference>
<comment type="similarity">
    <text evidence="1 4">Belongs to the PstS family.</text>
</comment>
<evidence type="ECO:0000313" key="7">
    <source>
        <dbReference type="Proteomes" id="UP000007881"/>
    </source>
</evidence>
<dbReference type="InterPro" id="IPR024370">
    <property type="entry name" value="PBP_domain"/>
</dbReference>
<dbReference type="NCBIfam" id="TIGR02136">
    <property type="entry name" value="ptsS_2"/>
    <property type="match status" value="1"/>
</dbReference>
<keyword evidence="4" id="KW-0592">Phosphate transport</keyword>
<evidence type="ECO:0000256" key="1">
    <source>
        <dbReference type="ARBA" id="ARBA00008725"/>
    </source>
</evidence>
<dbReference type="STRING" id="1142394.PSMK_19440"/>
<evidence type="ECO:0000256" key="4">
    <source>
        <dbReference type="RuleBase" id="RU367119"/>
    </source>
</evidence>
<feature type="domain" description="PBP" evidence="5">
    <location>
        <begin position="25"/>
        <end position="280"/>
    </location>
</feature>
<dbReference type="OrthoDB" id="9790048at2"/>
<dbReference type="HOGENOM" id="CLU_026228_1_0_0"/>
<feature type="chain" id="PRO_5027139000" description="Phosphate-binding protein" evidence="4">
    <location>
        <begin position="29"/>
        <end position="330"/>
    </location>
</feature>
<keyword evidence="7" id="KW-1185">Reference proteome</keyword>
<dbReference type="FunFam" id="3.40.190.10:FF:000055">
    <property type="entry name" value="Phosphate ABC transporter, phosphate-binding protein"/>
    <property type="match status" value="1"/>
</dbReference>
<accession>I0IFR5</accession>
<dbReference type="InterPro" id="IPR050811">
    <property type="entry name" value="Phosphate_ABC_transporter"/>
</dbReference>
<dbReference type="eggNOG" id="COG0226">
    <property type="taxonomic scope" value="Bacteria"/>
</dbReference>
<dbReference type="Pfam" id="PF12849">
    <property type="entry name" value="PBP_like_2"/>
    <property type="match status" value="1"/>
</dbReference>
<gene>
    <name evidence="6" type="ordered locus">PSMK_19440</name>
</gene>
<proteinExistence type="inferred from homology"/>
<dbReference type="SUPFAM" id="SSF53850">
    <property type="entry name" value="Periplasmic binding protein-like II"/>
    <property type="match status" value="1"/>
</dbReference>
<dbReference type="Gene3D" id="3.40.190.10">
    <property type="entry name" value="Periplasmic binding protein-like II"/>
    <property type="match status" value="2"/>
</dbReference>
<dbReference type="PATRIC" id="fig|1142394.8.peg.2003"/>
<keyword evidence="3 4" id="KW-0732">Signal</keyword>
<protein>
    <recommendedName>
        <fullName evidence="4">Phosphate-binding protein</fullName>
    </recommendedName>
</protein>
<dbReference type="EMBL" id="AP012338">
    <property type="protein sequence ID" value="BAM04103.1"/>
    <property type="molecule type" value="Genomic_DNA"/>
</dbReference>
<evidence type="ECO:0000313" key="6">
    <source>
        <dbReference type="EMBL" id="BAM04103.1"/>
    </source>
</evidence>
<feature type="signal peptide" evidence="4">
    <location>
        <begin position="1"/>
        <end position="28"/>
    </location>
</feature>
<dbReference type="Proteomes" id="UP000007881">
    <property type="component" value="Chromosome"/>
</dbReference>
<dbReference type="PANTHER" id="PTHR30570:SF1">
    <property type="entry name" value="PHOSPHATE-BINDING PROTEIN PSTS"/>
    <property type="match status" value="1"/>
</dbReference>
<evidence type="ECO:0000256" key="3">
    <source>
        <dbReference type="ARBA" id="ARBA00022729"/>
    </source>
</evidence>
<dbReference type="PANTHER" id="PTHR30570">
    <property type="entry name" value="PERIPLASMIC PHOSPHATE BINDING COMPONENT OF PHOSPHATE ABC TRANSPORTER"/>
    <property type="match status" value="1"/>
</dbReference>
<evidence type="ECO:0000259" key="5">
    <source>
        <dbReference type="Pfam" id="PF12849"/>
    </source>
</evidence>
<reference evidence="6 7" key="1">
    <citation type="submission" date="2012-02" db="EMBL/GenBank/DDBJ databases">
        <title>Complete genome sequence of Phycisphaera mikurensis NBRC 102666.</title>
        <authorList>
            <person name="Ankai A."/>
            <person name="Hosoyama A."/>
            <person name="Terui Y."/>
            <person name="Sekine M."/>
            <person name="Fukai R."/>
            <person name="Kato Y."/>
            <person name="Nakamura S."/>
            <person name="Yamada-Narita S."/>
            <person name="Kawakoshi A."/>
            <person name="Fukunaga Y."/>
            <person name="Yamazaki S."/>
            <person name="Fujita N."/>
        </authorList>
    </citation>
    <scope>NUCLEOTIDE SEQUENCE [LARGE SCALE GENOMIC DNA]</scope>
    <source>
        <strain evidence="7">NBRC 102666 / KCTC 22515 / FYK2301M01</strain>
    </source>
</reference>
<comment type="function">
    <text evidence="4">Involved in the system for phosphate transport across the cytoplasmic membrane.</text>
</comment>
<dbReference type="AlphaFoldDB" id="I0IFR5"/>
<dbReference type="CDD" id="cd13654">
    <property type="entry name" value="PBP2_phosphate_like_2"/>
    <property type="match status" value="1"/>
</dbReference>
<keyword evidence="2 4" id="KW-0813">Transport</keyword>
<dbReference type="GO" id="GO:0006817">
    <property type="term" value="P:phosphate ion transport"/>
    <property type="evidence" value="ECO:0007669"/>
    <property type="project" value="UniProtKB-UniRule"/>
</dbReference>
<evidence type="ECO:0000256" key="2">
    <source>
        <dbReference type="ARBA" id="ARBA00022448"/>
    </source>
</evidence>
<name>I0IFR5_PHYMF</name>
<dbReference type="KEGG" id="phm:PSMK_19440"/>
<organism evidence="6 7">
    <name type="scientific">Phycisphaera mikurensis (strain NBRC 102666 / KCTC 22515 / FYK2301M01)</name>
    <dbReference type="NCBI Taxonomy" id="1142394"/>
    <lineage>
        <taxon>Bacteria</taxon>
        <taxon>Pseudomonadati</taxon>
        <taxon>Planctomycetota</taxon>
        <taxon>Phycisphaerae</taxon>
        <taxon>Phycisphaerales</taxon>
        <taxon>Phycisphaeraceae</taxon>
        <taxon>Phycisphaera</taxon>
    </lineage>
</organism>
<sequence>MTTFPRSPLTRVLPGLALAAGLCVPAAAQTRGTVEIDGSSTVGPITSAVQREFLNEYPGVDVTVNVSGTGGGFKRFTRGETDISNASRPIKGKEIKNAEANGIDFVEVPVAYDGLSIVVNKQNDWATELTVEDLQKIFLAEHQSDVKSWKDVDASYPDVPISMYIPGTDSGTFDYFKEVVAGKEGQIRSDVSPSEDDNQLVRGIEGNRGGIGFFGSSYYFENQDKLRALNIKNKDGDFVGPTPETIEDGTYNPFSRPLFIYVKADSMDKPAVREFVSFYLDVAPDVAEAVGYVRLPAGVYDNARSRIANRVTGSVMSDNHESIVKAYTAE</sequence>
<dbReference type="RefSeq" id="WP_014437321.1">
    <property type="nucleotide sequence ID" value="NC_017080.1"/>
</dbReference>
<dbReference type="GO" id="GO:0042301">
    <property type="term" value="F:phosphate ion binding"/>
    <property type="evidence" value="ECO:0007669"/>
    <property type="project" value="UniProtKB-UniRule"/>
</dbReference>